<dbReference type="Proteomes" id="UP000245489">
    <property type="component" value="Unassembled WGS sequence"/>
</dbReference>
<organism evidence="1 2">
    <name type="scientific">Arcicella aurantiaca</name>
    <dbReference type="NCBI Taxonomy" id="591202"/>
    <lineage>
        <taxon>Bacteria</taxon>
        <taxon>Pseudomonadati</taxon>
        <taxon>Bacteroidota</taxon>
        <taxon>Cytophagia</taxon>
        <taxon>Cytophagales</taxon>
        <taxon>Flectobacillaceae</taxon>
        <taxon>Arcicella</taxon>
    </lineage>
</organism>
<dbReference type="RefSeq" id="WP_109744829.1">
    <property type="nucleotide sequence ID" value="NZ_QGGO01000031.1"/>
</dbReference>
<dbReference type="EMBL" id="QGGO01000031">
    <property type="protein sequence ID" value="PWK18143.1"/>
    <property type="molecule type" value="Genomic_DNA"/>
</dbReference>
<comment type="caution">
    <text evidence="1">The sequence shown here is derived from an EMBL/GenBank/DDBJ whole genome shotgun (WGS) entry which is preliminary data.</text>
</comment>
<evidence type="ECO:0000313" key="2">
    <source>
        <dbReference type="Proteomes" id="UP000245489"/>
    </source>
</evidence>
<evidence type="ECO:0000313" key="1">
    <source>
        <dbReference type="EMBL" id="PWK18143.1"/>
    </source>
</evidence>
<keyword evidence="2" id="KW-1185">Reference proteome</keyword>
<sequence>MKKLFKNNPLIVISVLLLSVVTIITYSRNLDSSVKSSQGFFSGKISFDSISNHKLYSDKIQVKRSAERGVTVLTIVVTDNNSPESVFVKLYNANERGTFFIPGEGDLQNVGNLIKDVNQFREESNFYQTTLANDEGLKNGVGRVNITKLTKDEVEGELIIIANNSEGKQAQLESARFKARF</sequence>
<accession>A0A316DN36</accession>
<gene>
    <name evidence="1" type="ORF">LV89_04170</name>
</gene>
<dbReference type="AlphaFoldDB" id="A0A316DN36"/>
<reference evidence="1 2" key="1">
    <citation type="submission" date="2018-05" db="EMBL/GenBank/DDBJ databases">
        <title>Genomic Encyclopedia of Archaeal and Bacterial Type Strains, Phase II (KMG-II): from individual species to whole genera.</title>
        <authorList>
            <person name="Goeker M."/>
        </authorList>
    </citation>
    <scope>NUCLEOTIDE SEQUENCE [LARGE SCALE GENOMIC DNA]</scope>
    <source>
        <strain evidence="1 2">DSM 22214</strain>
    </source>
</reference>
<proteinExistence type="predicted"/>
<name>A0A316DN36_9BACT</name>
<dbReference type="OrthoDB" id="955428at2"/>
<protein>
    <submittedName>
        <fullName evidence="1">Uncharacterized protein</fullName>
    </submittedName>
</protein>